<gene>
    <name evidence="3" type="ORF">FF041_36215</name>
</gene>
<keyword evidence="2" id="KW-1133">Transmembrane helix</keyword>
<reference evidence="3 4" key="1">
    <citation type="submission" date="2019-05" db="EMBL/GenBank/DDBJ databases">
        <title>Comparative genomics and metabolomics analyses of clavulanic acid producing Streptomyces species provides insight into specialized metabolism and evolution of beta-lactam biosynthetic gene clusters.</title>
        <authorList>
            <person name="Moore M.A."/>
            <person name="Cruz-Morales P."/>
            <person name="Barona Gomez F."/>
            <person name="Kapil T."/>
        </authorList>
    </citation>
    <scope>NUCLEOTIDE SEQUENCE [LARGE SCALE GENOMIC DNA]</scope>
    <source>
        <strain evidence="3 4">NRRL 5741</strain>
    </source>
</reference>
<keyword evidence="4" id="KW-1185">Reference proteome</keyword>
<feature type="region of interest" description="Disordered" evidence="1">
    <location>
        <begin position="291"/>
        <end position="365"/>
    </location>
</feature>
<organism evidence="3 4">
    <name type="scientific">Streptomyces jumonjinensis</name>
    <dbReference type="NCBI Taxonomy" id="1945"/>
    <lineage>
        <taxon>Bacteria</taxon>
        <taxon>Bacillati</taxon>
        <taxon>Actinomycetota</taxon>
        <taxon>Actinomycetes</taxon>
        <taxon>Kitasatosporales</taxon>
        <taxon>Streptomycetaceae</taxon>
        <taxon>Streptomyces</taxon>
    </lineage>
</organism>
<feature type="compositionally biased region" description="Pro residues" evidence="1">
    <location>
        <begin position="324"/>
        <end position="346"/>
    </location>
</feature>
<dbReference type="AlphaFoldDB" id="A0A646KWH1"/>
<evidence type="ECO:0000313" key="3">
    <source>
        <dbReference type="EMBL" id="MQT05356.1"/>
    </source>
</evidence>
<dbReference type="InterPro" id="IPR011009">
    <property type="entry name" value="Kinase-like_dom_sf"/>
</dbReference>
<dbReference type="SUPFAM" id="SSF56112">
    <property type="entry name" value="Protein kinase-like (PK-like)"/>
    <property type="match status" value="1"/>
</dbReference>
<evidence type="ECO:0000256" key="1">
    <source>
        <dbReference type="SAM" id="MobiDB-lite"/>
    </source>
</evidence>
<name>A0A646KWH1_STRJU</name>
<dbReference type="Gene3D" id="1.10.510.10">
    <property type="entry name" value="Transferase(Phosphotransferase) domain 1"/>
    <property type="match status" value="1"/>
</dbReference>
<keyword evidence="2" id="KW-0812">Transmembrane</keyword>
<accession>A0A646KWH1</accession>
<dbReference type="RefSeq" id="WP_153526734.1">
    <property type="nucleotide sequence ID" value="NZ_JBEPDZ010000024.1"/>
</dbReference>
<evidence type="ECO:0008006" key="5">
    <source>
        <dbReference type="Google" id="ProtNLM"/>
    </source>
</evidence>
<feature type="transmembrane region" description="Helical" evidence="2">
    <location>
        <begin position="371"/>
        <end position="392"/>
    </location>
</feature>
<comment type="caution">
    <text evidence="3">The sequence shown here is derived from an EMBL/GenBank/DDBJ whole genome shotgun (WGS) entry which is preliminary data.</text>
</comment>
<proteinExistence type="predicted"/>
<evidence type="ECO:0000313" key="4">
    <source>
        <dbReference type="Proteomes" id="UP000419138"/>
    </source>
</evidence>
<protein>
    <recommendedName>
        <fullName evidence="5">Protein kinase domain-containing protein</fullName>
    </recommendedName>
</protein>
<evidence type="ECO:0000256" key="2">
    <source>
        <dbReference type="SAM" id="Phobius"/>
    </source>
</evidence>
<dbReference type="OrthoDB" id="4061674at2"/>
<keyword evidence="2" id="KW-0472">Membrane</keyword>
<dbReference type="Proteomes" id="UP000419138">
    <property type="component" value="Unassembled WGS sequence"/>
</dbReference>
<dbReference type="EMBL" id="VCLA01000201">
    <property type="protein sequence ID" value="MQT05356.1"/>
    <property type="molecule type" value="Genomic_DNA"/>
</dbReference>
<sequence length="394" mass="42914">MRTWSDSPFATVTEVSSVTAAGERLGEGFQSRSVERLTSHPGWVAKYYRDPLASPDVAALDRLMELPDAMSAGELETLDRSTAWPVSRLTDGDRTVGVIMAEAPSGFYVPFNLRGGRSSEPRELQLDHLINDSDYLTRLGVRPPSRQRRHEITCGFLEVGVVLERYDVVYGDWSYRNALWDHGSGAVFLLDMDSCGIGTRPWIASPNWTDPAFPEGSELTAATDRYRMALLCLRCLTGTRGEPLDSFDVLVRDWPSGDGLTHLLHRALTTTDLTQRPRAAELLDVLRHPGPARPAAHVNPGSNVTSFRPVGRARQRPAARVAHVPPPASPHPPTPGPAQAPTPASTPGPASFQRPRPATTAQKKRLGGKPLPWALVLPLLLIAAAVIGFLTLPT</sequence>